<proteinExistence type="predicted"/>
<dbReference type="Proteomes" id="UP000316426">
    <property type="component" value="Chromosome"/>
</dbReference>
<feature type="domain" description="SD-repeat containing protein B" evidence="4">
    <location>
        <begin position="349"/>
        <end position="412"/>
    </location>
</feature>
<dbReference type="PANTHER" id="PTHR23303">
    <property type="entry name" value="CARBOXYPEPTIDASE REGULATORY REGION-CONTAINING"/>
    <property type="match status" value="1"/>
</dbReference>
<dbReference type="EMBL" id="CP036349">
    <property type="protein sequence ID" value="QDV73118.1"/>
    <property type="molecule type" value="Genomic_DNA"/>
</dbReference>
<keyword evidence="3" id="KW-0732">Signal</keyword>
<evidence type="ECO:0000256" key="2">
    <source>
        <dbReference type="ARBA" id="ARBA00022525"/>
    </source>
</evidence>
<dbReference type="Pfam" id="PF17210">
    <property type="entry name" value="SdrD_B"/>
    <property type="match status" value="6"/>
</dbReference>
<feature type="domain" description="SD-repeat containing protein B" evidence="4">
    <location>
        <begin position="669"/>
        <end position="749"/>
    </location>
</feature>
<sequence>MNVEQMEDRRMMAADVLLGAVYLEDALSGSDDAPDTIRVSFVGGAAGTTLDRIVIDGDKLGDGVTAGDIFFDIADGGAGSFGNSPFSVVSSSGFSVTSFEVIDGGTKLVINLDGFEAGEELVFSIDVDEYGQTIEGLNSNAFAEGGEFEGSILTGDFSAPGFVDLTLTGVYYDFFDSRFAGAEQAAGAQLSKLPGDGYDDPNDPLTPVRTAGAVAHAPQVELARLSGYVYHDKDDDGVFDTDETPIAGVTLELLNAAGQGTGVFATTNAEGYYQFIDLAAGTYGVRETQPDGWLDGKDTIGSNGGDVANDLLTGATLDWGDRAVEYNFGELLPGSIAGRVGANNGPDCKFDNPDVPLAGVTIQLLDSSGNILRTTLTDSQGRYKFDNLAPGEYQVRELQPEGYYDGGERAGTAGGAVTDDYITDIYIGSDVHAINYDFCEKIGASLSGYVYHDRSNDGSREPGEEPIPQVTLKLMRPDGTDTGLRAVTDSNGYYEFTNLEAGTYCVVEEHPDGWLDGIDTPGSVGGNATNPGDRICEIVIQYGDDAVEYNFGELLPGSISGRVGGNYGPDCDFDSPDVLIAGVTIQLLDAEGNVLRTTTTNELGEYRFDGLAPGEYQVRELQPNGWFDGGERVGTAGGVESNDLFSQILIGSDQHGTQYDFCEKVGAQLSGYVYHDRDNDGNRDLGEEPIPGVTVKLLRGDGTDTGLTAVTNSSGFYQFTSLDAGTYRVVEVHPAGWLDGLDTPGSEGGVANNPGDSISDVVLEYGDDAIEYNFGEILPGSIAGGVYWSPTGDCSCDCDNKLPLADVTVQLLNDEGVVIATTTTDDAGQYRFDNLRPGTYTVRELQPTGYFDGGEVVGSEGGVATNDLLSEIVIGSGVDAVEYDFCEIPPAALAGYVFVDGEPIQSVNGSIPGSIYDHKDGVRDAGDTPIAGVKVRLVNGQTGMPFYRIPAGGSFDDVPDGYVGIEVLDGYYPDGIFETYTDANGYYQFLGLPAGSYAVVQVQPAGYIDSIDTAGTTGGAAVNPTKPGEIPTLVPMGELFGQNVIYSINLTAGDFSRENNFSEVTTYRGWLPPVTPPVTPPSVPLDPISLGQTGPWALPPLPARPGEDIYGGSSQALGYTWHLSVINAGQPRELTIDGARVQYASQSSDDIWQGVERNQKELSQAKWRLLANDIEGAEFSDLLFGSEDAVPVAGDWNGDGVTDIGVYIDGDWYLDLDGDGRWSEGDLWAQLGSRDDLPVTGDWDGDGKTDIGIYGPAWPRDPHAIEREAGMPDYANYPGPHGTKAKNVPPTDEDATSGARLLAKLRDKIRGRRADVIDHVFHYGTPGDVPVAGDWNGDGIRTIGVFRDGHWTLDANGDGRFNEADRNVMLGQAGDLPLVGDFNGDGVDDLGVYRAGRWLADLNSDGELEELDLAATDQALAAEVAGKPIVGDWDGDGIDEPAIVSPVADGEASEVRVSLRKAG</sequence>
<gene>
    <name evidence="5" type="primary">sdrD</name>
    <name evidence="5" type="ORF">Spa11_13090</name>
</gene>
<evidence type="ECO:0000313" key="5">
    <source>
        <dbReference type="EMBL" id="QDV73118.1"/>
    </source>
</evidence>
<feature type="domain" description="SD-repeat containing protein B" evidence="4">
    <location>
        <begin position="802"/>
        <end position="858"/>
    </location>
</feature>
<dbReference type="SUPFAM" id="SSF117074">
    <property type="entry name" value="Hypothetical protein PA1324"/>
    <property type="match status" value="7"/>
</dbReference>
<accession>A0A518K5Q3</accession>
<dbReference type="InterPro" id="IPR033764">
    <property type="entry name" value="Sdr_B"/>
</dbReference>
<reference evidence="5 6" key="1">
    <citation type="submission" date="2019-02" db="EMBL/GenBank/DDBJ databases">
        <title>Deep-cultivation of Planctomycetes and their phenomic and genomic characterization uncovers novel biology.</title>
        <authorList>
            <person name="Wiegand S."/>
            <person name="Jogler M."/>
            <person name="Boedeker C."/>
            <person name="Pinto D."/>
            <person name="Vollmers J."/>
            <person name="Rivas-Marin E."/>
            <person name="Kohn T."/>
            <person name="Peeters S.H."/>
            <person name="Heuer A."/>
            <person name="Rast P."/>
            <person name="Oberbeckmann S."/>
            <person name="Bunk B."/>
            <person name="Jeske O."/>
            <person name="Meyerdierks A."/>
            <person name="Storesund J.E."/>
            <person name="Kallscheuer N."/>
            <person name="Luecker S."/>
            <person name="Lage O.M."/>
            <person name="Pohl T."/>
            <person name="Merkel B.J."/>
            <person name="Hornburger P."/>
            <person name="Mueller R.-W."/>
            <person name="Bruemmer F."/>
            <person name="Labrenz M."/>
            <person name="Spormann A.M."/>
            <person name="Op den Camp H."/>
            <person name="Overmann J."/>
            <person name="Amann R."/>
            <person name="Jetten M.S.M."/>
            <person name="Mascher T."/>
            <person name="Medema M.H."/>
            <person name="Devos D.P."/>
            <person name="Kaster A.-K."/>
            <person name="Ovreas L."/>
            <person name="Rohde M."/>
            <person name="Galperin M.Y."/>
            <person name="Jogler C."/>
        </authorList>
    </citation>
    <scope>NUCLEOTIDE SEQUENCE [LARGE SCALE GENOMIC DNA]</scope>
    <source>
        <strain evidence="5 6">Spa11</strain>
    </source>
</reference>
<feature type="domain" description="SD-repeat containing protein B" evidence="4">
    <location>
        <begin position="225"/>
        <end position="307"/>
    </location>
</feature>
<name>A0A518K5Q3_9BACT</name>
<dbReference type="InterPro" id="IPR028994">
    <property type="entry name" value="Integrin_alpha_N"/>
</dbReference>
<feature type="domain" description="SD-repeat containing protein B" evidence="4">
    <location>
        <begin position="575"/>
        <end position="642"/>
    </location>
</feature>
<dbReference type="GO" id="GO:0005576">
    <property type="term" value="C:extracellular region"/>
    <property type="evidence" value="ECO:0007669"/>
    <property type="project" value="UniProtKB-SubCell"/>
</dbReference>
<dbReference type="KEGG" id="bmei:Spa11_13090"/>
<keyword evidence="2" id="KW-0964">Secreted</keyword>
<evidence type="ECO:0000313" key="6">
    <source>
        <dbReference type="Proteomes" id="UP000316426"/>
    </source>
</evidence>
<dbReference type="InterPro" id="IPR051417">
    <property type="entry name" value="SDr/BOS_complex"/>
</dbReference>
<dbReference type="SUPFAM" id="SSF69318">
    <property type="entry name" value="Integrin alpha N-terminal domain"/>
    <property type="match status" value="1"/>
</dbReference>
<dbReference type="Gene3D" id="2.60.40.10">
    <property type="entry name" value="Immunoglobulins"/>
    <property type="match status" value="7"/>
</dbReference>
<organism evidence="5 6">
    <name type="scientific">Botrimarina mediterranea</name>
    <dbReference type="NCBI Taxonomy" id="2528022"/>
    <lineage>
        <taxon>Bacteria</taxon>
        <taxon>Pseudomonadati</taxon>
        <taxon>Planctomycetota</taxon>
        <taxon>Planctomycetia</taxon>
        <taxon>Pirellulales</taxon>
        <taxon>Lacipirellulaceae</taxon>
        <taxon>Botrimarina</taxon>
    </lineage>
</organism>
<protein>
    <submittedName>
        <fullName evidence="5">Serine-aspartate repeat-containing protein D</fullName>
    </submittedName>
</protein>
<evidence type="ECO:0000256" key="1">
    <source>
        <dbReference type="ARBA" id="ARBA00004613"/>
    </source>
</evidence>
<keyword evidence="6" id="KW-1185">Reference proteome</keyword>
<feature type="domain" description="SD-repeat containing protein B" evidence="4">
    <location>
        <begin position="445"/>
        <end position="519"/>
    </location>
</feature>
<evidence type="ECO:0000256" key="3">
    <source>
        <dbReference type="ARBA" id="ARBA00022729"/>
    </source>
</evidence>
<dbReference type="InterPro" id="IPR013783">
    <property type="entry name" value="Ig-like_fold"/>
</dbReference>
<dbReference type="Gene3D" id="2.40.128.340">
    <property type="match status" value="1"/>
</dbReference>
<evidence type="ECO:0000259" key="4">
    <source>
        <dbReference type="Pfam" id="PF17210"/>
    </source>
</evidence>
<comment type="subcellular location">
    <subcellularLocation>
        <location evidence="1">Secreted</location>
    </subcellularLocation>
</comment>